<dbReference type="Proteomes" id="UP000320776">
    <property type="component" value="Chromosome"/>
</dbReference>
<name>A0A517E156_9FIRM</name>
<protein>
    <recommendedName>
        <fullName evidence="4">PrsW family intramembrane metalloprotease</fullName>
    </recommendedName>
</protein>
<keyword evidence="3" id="KW-1185">Reference proteome</keyword>
<sequence>MEYVIAALMAGLSFLVNRLFVRYIGPVTVISLGPVAEEAAKTLFAYYLGAAIIPVHALFGVIEAIYDWIQDEGRHLTAPLLSIMGHSFFGAVTAGVLSKTGSVWLGLAVASTAHVTYNVFVVRILANKADKNR</sequence>
<dbReference type="OrthoDB" id="1683367at2"/>
<dbReference type="RefSeq" id="WP_144352623.1">
    <property type="nucleotide sequence ID" value="NZ_CP036259.1"/>
</dbReference>
<proteinExistence type="predicted"/>
<evidence type="ECO:0000313" key="3">
    <source>
        <dbReference type="Proteomes" id="UP000320776"/>
    </source>
</evidence>
<reference evidence="2 3" key="1">
    <citation type="submission" date="2019-02" db="EMBL/GenBank/DDBJ databases">
        <title>Closed genome of Sporomusa termitida DSM 4440.</title>
        <authorList>
            <person name="Poehlein A."/>
            <person name="Daniel R."/>
        </authorList>
    </citation>
    <scope>NUCLEOTIDE SEQUENCE [LARGE SCALE GENOMIC DNA]</scope>
    <source>
        <strain evidence="2 3">DSM 4440</strain>
    </source>
</reference>
<dbReference type="KEGG" id="sted:SPTER_48170"/>
<keyword evidence="1" id="KW-0812">Transmembrane</keyword>
<feature type="transmembrane region" description="Helical" evidence="1">
    <location>
        <begin position="78"/>
        <end position="97"/>
    </location>
</feature>
<keyword evidence="1" id="KW-1133">Transmembrane helix</keyword>
<feature type="transmembrane region" description="Helical" evidence="1">
    <location>
        <begin position="44"/>
        <end position="66"/>
    </location>
</feature>
<organism evidence="2 3">
    <name type="scientific">Sporomusa termitida</name>
    <dbReference type="NCBI Taxonomy" id="2377"/>
    <lineage>
        <taxon>Bacteria</taxon>
        <taxon>Bacillati</taxon>
        <taxon>Bacillota</taxon>
        <taxon>Negativicutes</taxon>
        <taxon>Selenomonadales</taxon>
        <taxon>Sporomusaceae</taxon>
        <taxon>Sporomusa</taxon>
    </lineage>
</organism>
<feature type="transmembrane region" description="Helical" evidence="1">
    <location>
        <begin position="103"/>
        <end position="126"/>
    </location>
</feature>
<gene>
    <name evidence="2" type="ORF">SPTER_48170</name>
</gene>
<evidence type="ECO:0000313" key="2">
    <source>
        <dbReference type="EMBL" id="QDR83333.1"/>
    </source>
</evidence>
<accession>A0A517E156</accession>
<dbReference type="EMBL" id="CP036259">
    <property type="protein sequence ID" value="QDR83333.1"/>
    <property type="molecule type" value="Genomic_DNA"/>
</dbReference>
<keyword evidence="1" id="KW-0472">Membrane</keyword>
<evidence type="ECO:0000256" key="1">
    <source>
        <dbReference type="SAM" id="Phobius"/>
    </source>
</evidence>
<evidence type="ECO:0008006" key="4">
    <source>
        <dbReference type="Google" id="ProtNLM"/>
    </source>
</evidence>
<dbReference type="AlphaFoldDB" id="A0A517E156"/>